<dbReference type="Proteomes" id="UP001497535">
    <property type="component" value="Unassembled WGS sequence"/>
</dbReference>
<gene>
    <name evidence="1" type="ORF">MENTE1834_LOCUS14491</name>
</gene>
<protein>
    <submittedName>
        <fullName evidence="1">Uncharacterized protein</fullName>
    </submittedName>
</protein>
<evidence type="ECO:0000313" key="2">
    <source>
        <dbReference type="Proteomes" id="UP001497535"/>
    </source>
</evidence>
<sequence length="64" mass="7413">MLELNDAKEAKKIVDNALLIANEDYDGREESDDEPNANIVLGDDENDYKKIFEDKKFFFCKIVI</sequence>
<proteinExistence type="predicted"/>
<organism evidence="1 2">
    <name type="scientific">Meloidogyne enterolobii</name>
    <name type="common">Root-knot nematode worm</name>
    <name type="synonym">Meloidogyne mayaguensis</name>
    <dbReference type="NCBI Taxonomy" id="390850"/>
    <lineage>
        <taxon>Eukaryota</taxon>
        <taxon>Metazoa</taxon>
        <taxon>Ecdysozoa</taxon>
        <taxon>Nematoda</taxon>
        <taxon>Chromadorea</taxon>
        <taxon>Rhabditida</taxon>
        <taxon>Tylenchina</taxon>
        <taxon>Tylenchomorpha</taxon>
        <taxon>Tylenchoidea</taxon>
        <taxon>Meloidogynidae</taxon>
        <taxon>Meloidogyninae</taxon>
        <taxon>Meloidogyne</taxon>
    </lineage>
</organism>
<name>A0ACB0YNF3_MELEN</name>
<reference evidence="1" key="1">
    <citation type="submission" date="2023-11" db="EMBL/GenBank/DDBJ databases">
        <authorList>
            <person name="Poullet M."/>
        </authorList>
    </citation>
    <scope>NUCLEOTIDE SEQUENCE</scope>
    <source>
        <strain evidence="1">E1834</strain>
    </source>
</reference>
<accession>A0ACB0YNF3</accession>
<dbReference type="EMBL" id="CAVMJV010000015">
    <property type="protein sequence ID" value="CAK5054738.1"/>
    <property type="molecule type" value="Genomic_DNA"/>
</dbReference>
<keyword evidence="2" id="KW-1185">Reference proteome</keyword>
<evidence type="ECO:0000313" key="1">
    <source>
        <dbReference type="EMBL" id="CAK5054738.1"/>
    </source>
</evidence>
<comment type="caution">
    <text evidence="1">The sequence shown here is derived from an EMBL/GenBank/DDBJ whole genome shotgun (WGS) entry which is preliminary data.</text>
</comment>